<keyword evidence="3" id="KW-1185">Reference proteome</keyword>
<comment type="caution">
    <text evidence="2">The sequence shown here is derived from an EMBL/GenBank/DDBJ whole genome shotgun (WGS) entry which is preliminary data.</text>
</comment>
<dbReference type="GeneID" id="62202664"/>
<evidence type="ECO:0000313" key="3">
    <source>
        <dbReference type="Proteomes" id="UP000596902"/>
    </source>
</evidence>
<proteinExistence type="predicted"/>
<feature type="compositionally biased region" description="Basic and acidic residues" evidence="1">
    <location>
        <begin position="252"/>
        <end position="262"/>
    </location>
</feature>
<accession>A0A8H7B6W8</accession>
<dbReference type="OrthoDB" id="5425130at2759"/>
<feature type="region of interest" description="Disordered" evidence="1">
    <location>
        <begin position="27"/>
        <end position="492"/>
    </location>
</feature>
<protein>
    <submittedName>
        <fullName evidence="2">Uncharacterized protein</fullName>
    </submittedName>
</protein>
<feature type="compositionally biased region" description="Low complexity" evidence="1">
    <location>
        <begin position="443"/>
        <end position="454"/>
    </location>
</feature>
<gene>
    <name evidence="2" type="ORF">GT037_004439</name>
</gene>
<name>A0A8H7B6W8_9PLEO</name>
<evidence type="ECO:0000256" key="1">
    <source>
        <dbReference type="SAM" id="MobiDB-lite"/>
    </source>
</evidence>
<reference evidence="2" key="1">
    <citation type="submission" date="2020-01" db="EMBL/GenBank/DDBJ databases">
        <authorList>
            <person name="Feng Z.H.Z."/>
        </authorList>
    </citation>
    <scope>NUCLEOTIDE SEQUENCE</scope>
    <source>
        <strain evidence="2">CBS107.38</strain>
    </source>
</reference>
<feature type="compositionally biased region" description="Polar residues" evidence="1">
    <location>
        <begin position="416"/>
        <end position="433"/>
    </location>
</feature>
<organism evidence="2 3">
    <name type="scientific">Alternaria burnsii</name>
    <dbReference type="NCBI Taxonomy" id="1187904"/>
    <lineage>
        <taxon>Eukaryota</taxon>
        <taxon>Fungi</taxon>
        <taxon>Dikarya</taxon>
        <taxon>Ascomycota</taxon>
        <taxon>Pezizomycotina</taxon>
        <taxon>Dothideomycetes</taxon>
        <taxon>Pleosporomycetidae</taxon>
        <taxon>Pleosporales</taxon>
        <taxon>Pleosporineae</taxon>
        <taxon>Pleosporaceae</taxon>
        <taxon>Alternaria</taxon>
        <taxon>Alternaria sect. Alternaria</taxon>
    </lineage>
</organism>
<sequence length="620" mass="66950">MTDVMAQRGLLSAPASRQDIVSALLNDYGNSFGRGDASPSAYSPVPADKELPPPPPRSDSIARKPLPAALRMQAKFQLRDDQDAPVFPASPVPGSPPRRRIQSRSLSRESKPASLKLTISNGSTATVPPTPVFPARSESLPSSGAEERDLPPPPPAKSERRKSIKQFDARNGSSLPATDLSRNDSLLSQDGNRDPTEFSNETVSPIVKRKAVPDQGLKKFKSLAELTNGPRGRKGAPMPPTSAPRDLSVDSQRSDAMPRKASVDSQASMTEEQSRNMEAQLPPTPDEEQEDAKVPAPPKKVFTGLPSNPRVKAPASPLHARGKSSTGFNVLKAMRPAPPIPTKDVHTITPEMTPSPTLKPVLAKKDGEISPVSPLPPPSERRPFSYEPAVAVAAVEPQQKPLEQEQSSAPADPAPQINTTPAETQIPVRTTSLDLPEPSPGVRPTSAPSRPTSSDLQDLNLSPFPGPSVPTSPVDNAPTETTTPASPPPFTPLTRHPIPLPVSYIPRITPSQLSCYTGHRHNIWSNNIFQPMGCMVCHENDKDRKWACTWCQLRICRSCSDELRAVPGRDLGILLEARAKGQAVVAEGMKKLEQEEGFRMVVEDADGEEEGERRDRERGA</sequence>
<dbReference type="Proteomes" id="UP000596902">
    <property type="component" value="Unassembled WGS sequence"/>
</dbReference>
<dbReference type="RefSeq" id="XP_038787758.1">
    <property type="nucleotide sequence ID" value="XM_038929486.1"/>
</dbReference>
<evidence type="ECO:0000313" key="2">
    <source>
        <dbReference type="EMBL" id="KAF7677580.1"/>
    </source>
</evidence>
<reference evidence="2" key="2">
    <citation type="submission" date="2020-08" db="EMBL/GenBank/DDBJ databases">
        <title>Draft Genome Sequence of Cumin Blight Pathogen Alternaria burnsii.</title>
        <authorList>
            <person name="Feng Z."/>
        </authorList>
    </citation>
    <scope>NUCLEOTIDE SEQUENCE</scope>
    <source>
        <strain evidence="2">CBS107.38</strain>
    </source>
</reference>
<dbReference type="EMBL" id="JAAABM010000005">
    <property type="protein sequence ID" value="KAF7677580.1"/>
    <property type="molecule type" value="Genomic_DNA"/>
</dbReference>
<dbReference type="AlphaFoldDB" id="A0A8H7B6W8"/>